<reference evidence="2 3" key="1">
    <citation type="journal article" date="2019" name="Nat. Plants">
        <title>Genome sequencing of Musa balbisiana reveals subgenome evolution and function divergence in polyploid bananas.</title>
        <authorList>
            <person name="Yao X."/>
        </authorList>
    </citation>
    <scope>NUCLEOTIDE SEQUENCE [LARGE SCALE GENOMIC DNA]</scope>
    <source>
        <strain evidence="3">cv. DH-PKW</strain>
        <tissue evidence="2">Leaves</tissue>
    </source>
</reference>
<keyword evidence="3" id="KW-1185">Reference proteome</keyword>
<comment type="caution">
    <text evidence="2">The sequence shown here is derived from an EMBL/GenBank/DDBJ whole genome shotgun (WGS) entry which is preliminary data.</text>
</comment>
<protein>
    <submittedName>
        <fullName evidence="2">Uncharacterized protein</fullName>
    </submittedName>
</protein>
<accession>A0A4S8ITX2</accession>
<dbReference type="EMBL" id="PYDT01000008">
    <property type="protein sequence ID" value="THU52193.1"/>
    <property type="molecule type" value="Genomic_DNA"/>
</dbReference>
<sequence>MSPPPPPVIETDADTSSSAGSLWKVGLENAAATTTTVPAATSGPATVPPTICACGPAREIERLAAAAGDTSAIAGGRNVPVMDRISNRPRNTIVAGAPAGWGTRPRCGWRSVTFATAPMPERTQMPRFRRWENLASESATSCPAGISST</sequence>
<feature type="region of interest" description="Disordered" evidence="1">
    <location>
        <begin position="1"/>
        <end position="20"/>
    </location>
</feature>
<dbReference type="Proteomes" id="UP000317650">
    <property type="component" value="Chromosome 10"/>
</dbReference>
<dbReference type="AlphaFoldDB" id="A0A4S8ITX2"/>
<evidence type="ECO:0000313" key="3">
    <source>
        <dbReference type="Proteomes" id="UP000317650"/>
    </source>
</evidence>
<evidence type="ECO:0000313" key="2">
    <source>
        <dbReference type="EMBL" id="THU52193.1"/>
    </source>
</evidence>
<proteinExistence type="predicted"/>
<organism evidence="2 3">
    <name type="scientific">Musa balbisiana</name>
    <name type="common">Banana</name>
    <dbReference type="NCBI Taxonomy" id="52838"/>
    <lineage>
        <taxon>Eukaryota</taxon>
        <taxon>Viridiplantae</taxon>
        <taxon>Streptophyta</taxon>
        <taxon>Embryophyta</taxon>
        <taxon>Tracheophyta</taxon>
        <taxon>Spermatophyta</taxon>
        <taxon>Magnoliopsida</taxon>
        <taxon>Liliopsida</taxon>
        <taxon>Zingiberales</taxon>
        <taxon>Musaceae</taxon>
        <taxon>Musa</taxon>
    </lineage>
</organism>
<gene>
    <name evidence="2" type="ORF">C4D60_Mb10t01410</name>
</gene>
<name>A0A4S8ITX2_MUSBA</name>
<evidence type="ECO:0000256" key="1">
    <source>
        <dbReference type="SAM" id="MobiDB-lite"/>
    </source>
</evidence>